<feature type="transmembrane region" description="Helical" evidence="1">
    <location>
        <begin position="241"/>
        <end position="261"/>
    </location>
</feature>
<keyword evidence="1" id="KW-0472">Membrane</keyword>
<proteinExistence type="predicted"/>
<keyword evidence="1" id="KW-0812">Transmembrane</keyword>
<dbReference type="AlphaFoldDB" id="E1T923"/>
<feature type="transmembrane region" description="Helical" evidence="1">
    <location>
        <begin position="106"/>
        <end position="125"/>
    </location>
</feature>
<dbReference type="KEGG" id="bgf:BC1003_0615"/>
<organism evidence="2">
    <name type="scientific">Burkholderia sp. (strain CCGE1003)</name>
    <dbReference type="NCBI Taxonomy" id="640512"/>
    <lineage>
        <taxon>Bacteria</taxon>
        <taxon>Pseudomonadati</taxon>
        <taxon>Pseudomonadota</taxon>
        <taxon>Betaproteobacteria</taxon>
        <taxon>Burkholderiales</taxon>
        <taxon>Burkholderiaceae</taxon>
        <taxon>Burkholderia</taxon>
    </lineage>
</organism>
<evidence type="ECO:0000256" key="1">
    <source>
        <dbReference type="SAM" id="Phobius"/>
    </source>
</evidence>
<feature type="transmembrane region" description="Helical" evidence="1">
    <location>
        <begin position="6"/>
        <end position="26"/>
    </location>
</feature>
<keyword evidence="1" id="KW-1133">Transmembrane helix</keyword>
<gene>
    <name evidence="2" type="ordered locus">BC1003_0615</name>
</gene>
<dbReference type="eggNOG" id="ENOG502ZA2H">
    <property type="taxonomic scope" value="Bacteria"/>
</dbReference>
<accession>E1T923</accession>
<dbReference type="STRING" id="640512.BC1003_0615"/>
<dbReference type="EMBL" id="CP002217">
    <property type="protein sequence ID" value="ADN56617.1"/>
    <property type="molecule type" value="Genomic_DNA"/>
</dbReference>
<protein>
    <submittedName>
        <fullName evidence="2">Uncharacterized protein</fullName>
    </submittedName>
</protein>
<dbReference type="OrthoDB" id="69557at2"/>
<feature type="transmembrane region" description="Helical" evidence="1">
    <location>
        <begin position="180"/>
        <end position="198"/>
    </location>
</feature>
<feature type="transmembrane region" description="Helical" evidence="1">
    <location>
        <begin position="281"/>
        <end position="299"/>
    </location>
</feature>
<feature type="transmembrane region" description="Helical" evidence="1">
    <location>
        <begin position="137"/>
        <end position="159"/>
    </location>
</feature>
<name>E1T923_BURSG</name>
<dbReference type="HOGENOM" id="CLU_067304_0_0_4"/>
<feature type="transmembrane region" description="Helical" evidence="1">
    <location>
        <begin position="210"/>
        <end position="229"/>
    </location>
</feature>
<sequence>MTQTRSVDVAIGCGLAAAVFALVRLGGRKTPDSPTRTHIDTARTFNRSSALLALSVLTDSAMEHYRGSFDNPAMYTPLAVSTLSLFAGLHGDTDHEPARHPVRDSIYLSAALAGVAGTGFHLYNITKRPGGWSWHNLFYAAPIGAPMALLLSGALGAVSERLRDEPAHEPRLFGMPAGQALALLTSAGLVGTLGEVALMHFRGSFQNPVMYAPIVIPPVASALLVNAALAEPRDHWFTRLWLRVTTALGFIGVGFHARGVARARGGWRNWSQNLFNGPPLPAPPSFSALALAALGALRLRETEKK</sequence>
<evidence type="ECO:0000313" key="2">
    <source>
        <dbReference type="EMBL" id="ADN56617.1"/>
    </source>
</evidence>
<reference evidence="2" key="1">
    <citation type="submission" date="2010-09" db="EMBL/GenBank/DDBJ databases">
        <title>Complete sequence of chromosome1 of Burkholderia sp. CCGE1003.</title>
        <authorList>
            <consortium name="US DOE Joint Genome Institute"/>
            <person name="Lucas S."/>
            <person name="Copeland A."/>
            <person name="Lapidus A."/>
            <person name="Cheng J.-F."/>
            <person name="Bruce D."/>
            <person name="Goodwin L."/>
            <person name="Pitluck S."/>
            <person name="Daligault H."/>
            <person name="Davenport K."/>
            <person name="Detter J.C."/>
            <person name="Han C."/>
            <person name="Tapia R."/>
            <person name="Land M."/>
            <person name="Hauser L."/>
            <person name="Jeffries C."/>
            <person name="Kyrpides N."/>
            <person name="Ivanova N."/>
            <person name="Ovchinnikova G."/>
            <person name="Martinez-Romero E."/>
            <person name="Rogel M.A."/>
            <person name="Auchtung J."/>
            <person name="Tiedje J.M."/>
            <person name="Woyke T."/>
        </authorList>
    </citation>
    <scope>NUCLEOTIDE SEQUENCE</scope>
    <source>
        <strain evidence="2">CCGE1003</strain>
    </source>
</reference>